<dbReference type="InterPro" id="IPR029063">
    <property type="entry name" value="SAM-dependent_MTases_sf"/>
</dbReference>
<dbReference type="Pfam" id="PF13578">
    <property type="entry name" value="Methyltransf_24"/>
    <property type="match status" value="1"/>
</dbReference>
<dbReference type="OrthoDB" id="9799672at2"/>
<sequence length="289" mass="32131">MKQQLKALMGEGARRRLRRLGRLRWITKAGVLRRHEVRLRTSPATWLRYVLLDPEVDTFTYRLDNVDELVAVLAAQTGLPAAQLAAHAREVETDEELTRGLARRTRRRLDVKRRLHPVGHHLAAWVLVRARRPALVVEAGVLDGLASLVVLRALERNAQEGAPGRLVSLDVMPGAGSLVAPHLRERWTLHVADSRTGIPAAVGEERVDLFVSDSLPDSAHVRAELDAVLARAAPTLDVIQVWGQLDALHDVGRELGVPVTVFRERPRGHFYPGNRIALARLRDDGRSAP</sequence>
<evidence type="ECO:0008006" key="3">
    <source>
        <dbReference type="Google" id="ProtNLM"/>
    </source>
</evidence>
<evidence type="ECO:0000313" key="2">
    <source>
        <dbReference type="Proteomes" id="UP000240739"/>
    </source>
</evidence>
<protein>
    <recommendedName>
        <fullName evidence="3">Class I SAM-dependent methyltransferase</fullName>
    </recommendedName>
</protein>
<reference evidence="1 2" key="1">
    <citation type="submission" date="2018-03" db="EMBL/GenBank/DDBJ databases">
        <title>Aquarubrobacter algicola gen. nov., sp. nov., a novel actinobacterium isolated from shallow eutrophic lake during the end of cyanobacterial harmful algal blooms.</title>
        <authorList>
            <person name="Chun S.J."/>
        </authorList>
    </citation>
    <scope>NUCLEOTIDE SEQUENCE [LARGE SCALE GENOMIC DNA]</scope>
    <source>
        <strain evidence="1 2">Seoho-28</strain>
    </source>
</reference>
<dbReference type="EMBL" id="PYYB01000001">
    <property type="protein sequence ID" value="PTL58468.1"/>
    <property type="molecule type" value="Genomic_DNA"/>
</dbReference>
<dbReference type="Proteomes" id="UP000240739">
    <property type="component" value="Unassembled WGS sequence"/>
</dbReference>
<keyword evidence="2" id="KW-1185">Reference proteome</keyword>
<evidence type="ECO:0000313" key="1">
    <source>
        <dbReference type="EMBL" id="PTL58468.1"/>
    </source>
</evidence>
<dbReference type="RefSeq" id="WP_107566906.1">
    <property type="nucleotide sequence ID" value="NZ_PYYB01000001.1"/>
</dbReference>
<dbReference type="AlphaFoldDB" id="A0A2T4UGX4"/>
<comment type="caution">
    <text evidence="1">The sequence shown here is derived from an EMBL/GenBank/DDBJ whole genome shotgun (WGS) entry which is preliminary data.</text>
</comment>
<dbReference type="SUPFAM" id="SSF53335">
    <property type="entry name" value="S-adenosyl-L-methionine-dependent methyltransferases"/>
    <property type="match status" value="1"/>
</dbReference>
<gene>
    <name evidence="1" type="ORF">C7Y72_01765</name>
</gene>
<organism evidence="1 2">
    <name type="scientific">Paraconexibacter algicola</name>
    <dbReference type="NCBI Taxonomy" id="2133960"/>
    <lineage>
        <taxon>Bacteria</taxon>
        <taxon>Bacillati</taxon>
        <taxon>Actinomycetota</taxon>
        <taxon>Thermoleophilia</taxon>
        <taxon>Solirubrobacterales</taxon>
        <taxon>Paraconexibacteraceae</taxon>
        <taxon>Paraconexibacter</taxon>
    </lineage>
</organism>
<name>A0A2T4UGX4_9ACTN</name>
<accession>A0A2T4UGX4</accession>
<proteinExistence type="predicted"/>
<dbReference type="Gene3D" id="3.40.50.150">
    <property type="entry name" value="Vaccinia Virus protein VP39"/>
    <property type="match status" value="1"/>
</dbReference>